<sequence length="132" mass="15195">MHHYNSRKNAGLPFANLPEFRFSAIASHKKKLLWGETIVDGNFSCDGETVHYVTPKQNYEFPVTAVRDVQIKELRSKHGRTKYEVILTLDPSYGPAELKINILQMSNNEEVDRYCRALPSVFTESKLDGYWS</sequence>
<proteinExistence type="predicted"/>
<organism evidence="1">
    <name type="scientific">marine sediment metagenome</name>
    <dbReference type="NCBI Taxonomy" id="412755"/>
    <lineage>
        <taxon>unclassified sequences</taxon>
        <taxon>metagenomes</taxon>
        <taxon>ecological metagenomes</taxon>
    </lineage>
</organism>
<name>X0TWM3_9ZZZZ</name>
<gene>
    <name evidence="1" type="ORF">S01H1_26591</name>
</gene>
<protein>
    <submittedName>
        <fullName evidence="1">Uncharacterized protein</fullName>
    </submittedName>
</protein>
<dbReference type="EMBL" id="BARS01016125">
    <property type="protein sequence ID" value="GAF97968.1"/>
    <property type="molecule type" value="Genomic_DNA"/>
</dbReference>
<comment type="caution">
    <text evidence="1">The sequence shown here is derived from an EMBL/GenBank/DDBJ whole genome shotgun (WGS) entry which is preliminary data.</text>
</comment>
<reference evidence="1" key="1">
    <citation type="journal article" date="2014" name="Front. Microbiol.">
        <title>High frequency of phylogenetically diverse reductive dehalogenase-homologous genes in deep subseafloor sedimentary metagenomes.</title>
        <authorList>
            <person name="Kawai M."/>
            <person name="Futagami T."/>
            <person name="Toyoda A."/>
            <person name="Takaki Y."/>
            <person name="Nishi S."/>
            <person name="Hori S."/>
            <person name="Arai W."/>
            <person name="Tsubouchi T."/>
            <person name="Morono Y."/>
            <person name="Uchiyama I."/>
            <person name="Ito T."/>
            <person name="Fujiyama A."/>
            <person name="Inagaki F."/>
            <person name="Takami H."/>
        </authorList>
    </citation>
    <scope>NUCLEOTIDE SEQUENCE</scope>
    <source>
        <strain evidence="1">Expedition CK06-06</strain>
    </source>
</reference>
<evidence type="ECO:0000313" key="1">
    <source>
        <dbReference type="EMBL" id="GAF97968.1"/>
    </source>
</evidence>
<dbReference type="AlphaFoldDB" id="X0TWM3"/>
<accession>X0TWM3</accession>